<gene>
    <name evidence="1" type="ORF">SOIL9_49170</name>
</gene>
<sequence length="260" mass="28332">MEAKALEFLKTTIEAATPGERIVTTDREPRHVYYVLQPDGKLERVESTGAPDAHQAADLDTLVRAALETHDKGRRAPVIWYGRTQVVAVMQPGEVAPDVCRVALTPSPQLARLADWDRAGKASPSQAELVVLLRTLFTGCVPDDFLPAVRGVKSTKKTDADSQIGHGRVSLGKSMIAEMSGVAAIPERVTFMVPVFAQAAVEIHATVRVEVEPDAQNERFNLYVIPGDIEHAFAHAEEVIAERLTRLLGESPIPVYRGTP</sequence>
<dbReference type="KEGG" id="gms:SOIL9_49170"/>
<accession>A0A6P2CW16</accession>
<dbReference type="AlphaFoldDB" id="A0A6P2CW16"/>
<organism evidence="1 2">
    <name type="scientific">Gemmata massiliana</name>
    <dbReference type="NCBI Taxonomy" id="1210884"/>
    <lineage>
        <taxon>Bacteria</taxon>
        <taxon>Pseudomonadati</taxon>
        <taxon>Planctomycetota</taxon>
        <taxon>Planctomycetia</taxon>
        <taxon>Gemmatales</taxon>
        <taxon>Gemmataceae</taxon>
        <taxon>Gemmata</taxon>
    </lineage>
</organism>
<dbReference type="RefSeq" id="WP_162667611.1">
    <property type="nucleotide sequence ID" value="NZ_LR593886.1"/>
</dbReference>
<protein>
    <submittedName>
        <fullName evidence="1">Uncharacterized protein</fullName>
    </submittedName>
</protein>
<evidence type="ECO:0000313" key="2">
    <source>
        <dbReference type="Proteomes" id="UP000464178"/>
    </source>
</evidence>
<reference evidence="1 2" key="1">
    <citation type="submission" date="2019-05" db="EMBL/GenBank/DDBJ databases">
        <authorList>
            <consortium name="Science for Life Laboratories"/>
        </authorList>
    </citation>
    <scope>NUCLEOTIDE SEQUENCE [LARGE SCALE GENOMIC DNA]</scope>
    <source>
        <strain evidence="1">Soil9</strain>
    </source>
</reference>
<keyword evidence="2" id="KW-1185">Reference proteome</keyword>
<evidence type="ECO:0000313" key="1">
    <source>
        <dbReference type="EMBL" id="VTR92797.1"/>
    </source>
</evidence>
<dbReference type="EMBL" id="LR593886">
    <property type="protein sequence ID" value="VTR92797.1"/>
    <property type="molecule type" value="Genomic_DNA"/>
</dbReference>
<proteinExistence type="predicted"/>
<name>A0A6P2CW16_9BACT</name>
<dbReference type="Proteomes" id="UP000464178">
    <property type="component" value="Chromosome"/>
</dbReference>